<sequence>MKKLILSAALLALSTSSIAGGLSEEENDISKCVGFVASQKYINPKMMDNSSDIAGVKMKAVAAKNKYPATTLRTMIDTSSNTASIIVNYFTTAAKNNDKEKINDIYRRGIATCKKSGLTISQVNDEFTVTVDDIDDAL</sequence>
<organism evidence="2 3">
    <name type="scientific">Pseudomonas prosekii</name>
    <dbReference type="NCBI Taxonomy" id="1148509"/>
    <lineage>
        <taxon>Bacteria</taxon>
        <taxon>Pseudomonadati</taxon>
        <taxon>Pseudomonadota</taxon>
        <taxon>Gammaproteobacteria</taxon>
        <taxon>Pseudomonadales</taxon>
        <taxon>Pseudomonadaceae</taxon>
        <taxon>Pseudomonas</taxon>
    </lineage>
</organism>
<accession>A0A2U2D8H0</accession>
<dbReference type="Proteomes" id="UP000245056">
    <property type="component" value="Unassembled WGS sequence"/>
</dbReference>
<dbReference type="AlphaFoldDB" id="A0A2U2D8H0"/>
<keyword evidence="1" id="KW-0732">Signal</keyword>
<feature type="signal peptide" evidence="1">
    <location>
        <begin position="1"/>
        <end position="19"/>
    </location>
</feature>
<reference evidence="2 3" key="1">
    <citation type="submission" date="2018-05" db="EMBL/GenBank/DDBJ databases">
        <title>Genome sequences of two Antarctic strains of Pseudomonas prosekii: insights into adaptation to extreme conditions.</title>
        <authorList>
            <person name="Snopkova K."/>
            <person name="Dufkova K."/>
            <person name="Cejkova D."/>
            <person name="Sedlacek I."/>
            <person name="Smajs D."/>
        </authorList>
    </citation>
    <scope>NUCLEOTIDE SEQUENCE [LARGE SCALE GENOMIC DNA]</scope>
    <source>
        <strain evidence="2 3">P2673</strain>
    </source>
</reference>
<name>A0A2U2D8H0_9PSED</name>
<dbReference type="EMBL" id="QFAW01000014">
    <property type="protein sequence ID" value="PWE44801.1"/>
    <property type="molecule type" value="Genomic_DNA"/>
</dbReference>
<proteinExistence type="predicted"/>
<evidence type="ECO:0000313" key="2">
    <source>
        <dbReference type="EMBL" id="PWE44801.1"/>
    </source>
</evidence>
<dbReference type="RefSeq" id="WP_109520958.1">
    <property type="nucleotide sequence ID" value="NZ_QFAW01000014.1"/>
</dbReference>
<evidence type="ECO:0000313" key="3">
    <source>
        <dbReference type="Proteomes" id="UP000245056"/>
    </source>
</evidence>
<evidence type="ECO:0000256" key="1">
    <source>
        <dbReference type="SAM" id="SignalP"/>
    </source>
</evidence>
<feature type="chain" id="PRO_5015409515" evidence="1">
    <location>
        <begin position="20"/>
        <end position="138"/>
    </location>
</feature>
<comment type="caution">
    <text evidence="2">The sequence shown here is derived from an EMBL/GenBank/DDBJ whole genome shotgun (WGS) entry which is preliminary data.</text>
</comment>
<dbReference type="OrthoDB" id="7017145at2"/>
<protein>
    <submittedName>
        <fullName evidence="2">Uncharacterized protein</fullName>
    </submittedName>
</protein>
<gene>
    <name evidence="2" type="ORF">C9I49_12655</name>
</gene>